<name>A0ABQ8GX24_9PEZI</name>
<dbReference type="Proteomes" id="UP000774617">
    <property type="component" value="Unassembled WGS sequence"/>
</dbReference>
<proteinExistence type="predicted"/>
<feature type="compositionally biased region" description="Polar residues" evidence="1">
    <location>
        <begin position="115"/>
        <end position="124"/>
    </location>
</feature>
<gene>
    <name evidence="2" type="ORF">B0J12DRAFT_9728</name>
</gene>
<comment type="caution">
    <text evidence="2">The sequence shown here is derived from an EMBL/GenBank/DDBJ whole genome shotgun (WGS) entry which is preliminary data.</text>
</comment>
<evidence type="ECO:0000256" key="1">
    <source>
        <dbReference type="SAM" id="MobiDB-lite"/>
    </source>
</evidence>
<organism evidence="2 3">
    <name type="scientific">Macrophomina phaseolina</name>
    <dbReference type="NCBI Taxonomy" id="35725"/>
    <lineage>
        <taxon>Eukaryota</taxon>
        <taxon>Fungi</taxon>
        <taxon>Dikarya</taxon>
        <taxon>Ascomycota</taxon>
        <taxon>Pezizomycotina</taxon>
        <taxon>Dothideomycetes</taxon>
        <taxon>Dothideomycetes incertae sedis</taxon>
        <taxon>Botryosphaeriales</taxon>
        <taxon>Botryosphaeriaceae</taxon>
        <taxon>Macrophomina</taxon>
    </lineage>
</organism>
<feature type="region of interest" description="Disordered" evidence="1">
    <location>
        <begin position="115"/>
        <end position="195"/>
    </location>
</feature>
<keyword evidence="3" id="KW-1185">Reference proteome</keyword>
<sequence>MRWLNPHPSAPLQRTVASRIVGPDLALWGLRRASILHANPFISTAPVPKNLKGLLPSLGCWAHVWSRKHSQTSTCHNGHHDGHYIPSQAKARGIAPVPIRRQAMMMTVATTTNWSLANSPTQPISRPPPTTPIEDPIAPRQIRRPAPSRPFPSQAIQPSRPEAKPSSSAQEALLGSLEMFRPTRERTPARAPAYGPSSCLSIAVSEAWLA</sequence>
<evidence type="ECO:0000313" key="2">
    <source>
        <dbReference type="EMBL" id="KAH7064739.1"/>
    </source>
</evidence>
<evidence type="ECO:0000313" key="3">
    <source>
        <dbReference type="Proteomes" id="UP000774617"/>
    </source>
</evidence>
<protein>
    <submittedName>
        <fullName evidence="2">Uncharacterized protein</fullName>
    </submittedName>
</protein>
<reference evidence="2 3" key="1">
    <citation type="journal article" date="2021" name="Nat. Commun.">
        <title>Genetic determinants of endophytism in the Arabidopsis root mycobiome.</title>
        <authorList>
            <person name="Mesny F."/>
            <person name="Miyauchi S."/>
            <person name="Thiergart T."/>
            <person name="Pickel B."/>
            <person name="Atanasova L."/>
            <person name="Karlsson M."/>
            <person name="Huettel B."/>
            <person name="Barry K.W."/>
            <person name="Haridas S."/>
            <person name="Chen C."/>
            <person name="Bauer D."/>
            <person name="Andreopoulos W."/>
            <person name="Pangilinan J."/>
            <person name="LaButti K."/>
            <person name="Riley R."/>
            <person name="Lipzen A."/>
            <person name="Clum A."/>
            <person name="Drula E."/>
            <person name="Henrissat B."/>
            <person name="Kohler A."/>
            <person name="Grigoriev I.V."/>
            <person name="Martin F.M."/>
            <person name="Hacquard S."/>
        </authorList>
    </citation>
    <scope>NUCLEOTIDE SEQUENCE [LARGE SCALE GENOMIC DNA]</scope>
    <source>
        <strain evidence="2 3">MPI-SDFR-AT-0080</strain>
    </source>
</reference>
<dbReference type="EMBL" id="JAGTJR010000001">
    <property type="protein sequence ID" value="KAH7064739.1"/>
    <property type="molecule type" value="Genomic_DNA"/>
</dbReference>
<accession>A0ABQ8GX24</accession>